<proteinExistence type="predicted"/>
<evidence type="ECO:0000259" key="2">
    <source>
        <dbReference type="PROSITE" id="PS50158"/>
    </source>
</evidence>
<keyword evidence="1" id="KW-0862">Zinc</keyword>
<reference evidence="3" key="1">
    <citation type="journal article" date="2017" name="Nature">
        <title>The genome of Chenopodium quinoa.</title>
        <authorList>
            <person name="Jarvis D.E."/>
            <person name="Ho Y.S."/>
            <person name="Lightfoot D.J."/>
            <person name="Schmoeckel S.M."/>
            <person name="Li B."/>
            <person name="Borm T.J.A."/>
            <person name="Ohyanagi H."/>
            <person name="Mineta K."/>
            <person name="Michell C.T."/>
            <person name="Saber N."/>
            <person name="Kharbatia N.M."/>
            <person name="Rupper R.R."/>
            <person name="Sharp A.R."/>
            <person name="Dally N."/>
            <person name="Boughton B.A."/>
            <person name="Woo Y.H."/>
            <person name="Gao G."/>
            <person name="Schijlen E.G.W.M."/>
            <person name="Guo X."/>
            <person name="Momin A.A."/>
            <person name="Negrao S."/>
            <person name="Al-Babili S."/>
            <person name="Gehring C."/>
            <person name="Roessner U."/>
            <person name="Jung C."/>
            <person name="Murphy K."/>
            <person name="Arold S.T."/>
            <person name="Gojobori T."/>
            <person name="van der Linden C.G."/>
            <person name="van Loo E.N."/>
            <person name="Jellen E.N."/>
            <person name="Maughan P.J."/>
            <person name="Tester M."/>
        </authorList>
    </citation>
    <scope>NUCLEOTIDE SEQUENCE [LARGE SCALE GENOMIC DNA]</scope>
    <source>
        <strain evidence="3">cv. PI 614886</strain>
    </source>
</reference>
<dbReference type="InterPro" id="IPR025836">
    <property type="entry name" value="Zn_knuckle_CX2CX4HX4C"/>
</dbReference>
<dbReference type="GO" id="GO:0008270">
    <property type="term" value="F:zinc ion binding"/>
    <property type="evidence" value="ECO:0007669"/>
    <property type="project" value="UniProtKB-KW"/>
</dbReference>
<dbReference type="Gramene" id="AUR62013044-RA">
    <property type="protein sequence ID" value="AUR62013044-RA:cds"/>
    <property type="gene ID" value="AUR62013044"/>
</dbReference>
<dbReference type="InterPro" id="IPR040256">
    <property type="entry name" value="At4g02000-like"/>
</dbReference>
<dbReference type="Pfam" id="PF14392">
    <property type="entry name" value="zf-CCHC_4"/>
    <property type="match status" value="1"/>
</dbReference>
<dbReference type="AlphaFoldDB" id="A0A803LGE7"/>
<evidence type="ECO:0000313" key="4">
    <source>
        <dbReference type="Proteomes" id="UP000596660"/>
    </source>
</evidence>
<dbReference type="PANTHER" id="PTHR31286">
    <property type="entry name" value="GLYCINE-RICH CELL WALL STRUCTURAL PROTEIN 1.8-LIKE"/>
    <property type="match status" value="1"/>
</dbReference>
<protein>
    <recommendedName>
        <fullName evidence="2">CCHC-type domain-containing protein</fullName>
    </recommendedName>
</protein>
<dbReference type="SUPFAM" id="SSF57756">
    <property type="entry name" value="Retrovirus zinc finger-like domains"/>
    <property type="match status" value="1"/>
</dbReference>
<evidence type="ECO:0000313" key="3">
    <source>
        <dbReference type="EnsemblPlants" id="AUR62013044-RA:cds"/>
    </source>
</evidence>
<sequence>MRTISLALELGFPSSEVRVALLRVQAVSPSPEKVLDGAPWNFDNQLLLLKEIEGDEQPENIDLKFCPFWIRLYNLPFDSRSDDDVRKIIEKIGVVLEVENDELGWDKSRRARVLIDTTRPIRIIQKIRNKKGAVTSVQFKYERLSTFCFLCGILGHREKDCPNADEDTDVEEKQWGLWLRASPRKGHEKLKEEVDKLRQKSQSLVFTHKPETRKVEGNVTTACIPLFSPHMDKSPKERAATLQCVTDPLSNKSVLRTRSVREGMLGVENVVVPTVVKGVRDTIELDIGASNNIREEYEKEDNDTDTGVLQGMGAEESGMRENATGTITKSTKKWKKLVRMDEGRKKLYRFEAMWLSKPNCNEVIKKAWGEGAGNAPHNRISLCSNALTKWAAKSFGDMKKKIRALEIELQEAQGGHMDAATLQRVGVGNNIRVWKDPWVVHDGKPIVLQMPEGADENMLVRELMVEGGREWDDAKHSDLKSNLIDAPNHSFAALWAWLYRKCSGEALSTMAALMWAAWRCRNLTIFENERPNAILLAAGYCRLVHDYQSYAKKCVSQSRKCCCASKYC</sequence>
<dbReference type="PROSITE" id="PS50158">
    <property type="entry name" value="ZF_CCHC"/>
    <property type="match status" value="1"/>
</dbReference>
<dbReference type="InterPro" id="IPR001878">
    <property type="entry name" value="Znf_CCHC"/>
</dbReference>
<organism evidence="3 4">
    <name type="scientific">Chenopodium quinoa</name>
    <name type="common">Quinoa</name>
    <dbReference type="NCBI Taxonomy" id="63459"/>
    <lineage>
        <taxon>Eukaryota</taxon>
        <taxon>Viridiplantae</taxon>
        <taxon>Streptophyta</taxon>
        <taxon>Embryophyta</taxon>
        <taxon>Tracheophyta</taxon>
        <taxon>Spermatophyta</taxon>
        <taxon>Magnoliopsida</taxon>
        <taxon>eudicotyledons</taxon>
        <taxon>Gunneridae</taxon>
        <taxon>Pentapetalae</taxon>
        <taxon>Caryophyllales</taxon>
        <taxon>Chenopodiaceae</taxon>
        <taxon>Chenopodioideae</taxon>
        <taxon>Atripliceae</taxon>
        <taxon>Chenopodium</taxon>
    </lineage>
</organism>
<keyword evidence="1" id="KW-0479">Metal-binding</keyword>
<dbReference type="GO" id="GO:0003676">
    <property type="term" value="F:nucleic acid binding"/>
    <property type="evidence" value="ECO:0007669"/>
    <property type="project" value="InterPro"/>
</dbReference>
<dbReference type="InterPro" id="IPR036875">
    <property type="entry name" value="Znf_CCHC_sf"/>
</dbReference>
<dbReference type="Proteomes" id="UP000596660">
    <property type="component" value="Unplaced"/>
</dbReference>
<keyword evidence="1" id="KW-0863">Zinc-finger</keyword>
<evidence type="ECO:0000256" key="1">
    <source>
        <dbReference type="PROSITE-ProRule" id="PRU00047"/>
    </source>
</evidence>
<accession>A0A803LGE7</accession>
<feature type="domain" description="CCHC-type" evidence="2">
    <location>
        <begin position="148"/>
        <end position="163"/>
    </location>
</feature>
<name>A0A803LGE7_CHEQI</name>
<dbReference type="EnsemblPlants" id="AUR62013044-RA">
    <property type="protein sequence ID" value="AUR62013044-RA:cds"/>
    <property type="gene ID" value="AUR62013044"/>
</dbReference>
<dbReference type="PANTHER" id="PTHR31286:SF167">
    <property type="entry name" value="OS09G0268800 PROTEIN"/>
    <property type="match status" value="1"/>
</dbReference>
<reference evidence="3" key="2">
    <citation type="submission" date="2021-03" db="UniProtKB">
        <authorList>
            <consortium name="EnsemblPlants"/>
        </authorList>
    </citation>
    <scope>IDENTIFICATION</scope>
</reference>
<keyword evidence="4" id="KW-1185">Reference proteome</keyword>